<keyword evidence="3" id="KW-1185">Reference proteome</keyword>
<keyword evidence="1" id="KW-1133">Transmembrane helix</keyword>
<organism evidence="2 3">
    <name type="scientific">Pomacea canaliculata</name>
    <name type="common">Golden apple snail</name>
    <dbReference type="NCBI Taxonomy" id="400727"/>
    <lineage>
        <taxon>Eukaryota</taxon>
        <taxon>Metazoa</taxon>
        <taxon>Spiralia</taxon>
        <taxon>Lophotrochozoa</taxon>
        <taxon>Mollusca</taxon>
        <taxon>Gastropoda</taxon>
        <taxon>Caenogastropoda</taxon>
        <taxon>Architaenioglossa</taxon>
        <taxon>Ampullarioidea</taxon>
        <taxon>Ampullariidae</taxon>
        <taxon>Pomacea</taxon>
    </lineage>
</organism>
<feature type="transmembrane region" description="Helical" evidence="1">
    <location>
        <begin position="70"/>
        <end position="87"/>
    </location>
</feature>
<dbReference type="EMBL" id="PZQS01000001">
    <property type="protein sequence ID" value="PVD39128.1"/>
    <property type="molecule type" value="Genomic_DNA"/>
</dbReference>
<evidence type="ECO:0000256" key="1">
    <source>
        <dbReference type="SAM" id="Phobius"/>
    </source>
</evidence>
<proteinExistence type="predicted"/>
<evidence type="ECO:0000313" key="3">
    <source>
        <dbReference type="Proteomes" id="UP000245119"/>
    </source>
</evidence>
<comment type="caution">
    <text evidence="2">The sequence shown here is derived from an EMBL/GenBank/DDBJ whole genome shotgun (WGS) entry which is preliminary data.</text>
</comment>
<reference evidence="2 3" key="1">
    <citation type="submission" date="2018-04" db="EMBL/GenBank/DDBJ databases">
        <title>The genome of golden apple snail Pomacea canaliculata provides insight into stress tolerance and invasive adaptation.</title>
        <authorList>
            <person name="Liu C."/>
            <person name="Liu B."/>
            <person name="Ren Y."/>
            <person name="Zhang Y."/>
            <person name="Wang H."/>
            <person name="Li S."/>
            <person name="Jiang F."/>
            <person name="Yin L."/>
            <person name="Zhang G."/>
            <person name="Qian W."/>
            <person name="Fan W."/>
        </authorList>
    </citation>
    <scope>NUCLEOTIDE SEQUENCE [LARGE SCALE GENOMIC DNA]</scope>
    <source>
        <strain evidence="2">SZHN2017</strain>
        <tissue evidence="2">Muscle</tissue>
    </source>
</reference>
<protein>
    <submittedName>
        <fullName evidence="2">Uncharacterized protein</fullName>
    </submittedName>
</protein>
<dbReference type="Proteomes" id="UP000245119">
    <property type="component" value="Linkage Group LG1"/>
</dbReference>
<sequence length="98" mass="10722">MEETASLLYATAVLTLVRRMYWGATYDLTHVLGPVGRLDILIVLGAVLSLSGGCYFYFSISYPHSVSWSWMAAVLGSLSALAGLITCRTDQFLQVLDL</sequence>
<feature type="transmembrane region" description="Helical" evidence="1">
    <location>
        <begin position="6"/>
        <end position="26"/>
    </location>
</feature>
<evidence type="ECO:0000313" key="2">
    <source>
        <dbReference type="EMBL" id="PVD39128.1"/>
    </source>
</evidence>
<keyword evidence="1" id="KW-0472">Membrane</keyword>
<dbReference type="AlphaFoldDB" id="A0A2T7Q0D9"/>
<feature type="transmembrane region" description="Helical" evidence="1">
    <location>
        <begin position="38"/>
        <end position="58"/>
    </location>
</feature>
<keyword evidence="1" id="KW-0812">Transmembrane</keyword>
<accession>A0A2T7Q0D9</accession>
<gene>
    <name evidence="2" type="ORF">C0Q70_01756</name>
</gene>
<name>A0A2T7Q0D9_POMCA</name>